<reference evidence="2" key="1">
    <citation type="journal article" date="2022" name="Mol. Ecol. Resour.">
        <title>The genomes of chicory, endive, great burdock and yacon provide insights into Asteraceae palaeo-polyploidization history and plant inulin production.</title>
        <authorList>
            <person name="Fan W."/>
            <person name="Wang S."/>
            <person name="Wang H."/>
            <person name="Wang A."/>
            <person name="Jiang F."/>
            <person name="Liu H."/>
            <person name="Zhao H."/>
            <person name="Xu D."/>
            <person name="Zhang Y."/>
        </authorList>
    </citation>
    <scope>NUCLEOTIDE SEQUENCE [LARGE SCALE GENOMIC DNA]</scope>
    <source>
        <strain evidence="2">cv. Niubang</strain>
    </source>
</reference>
<organism evidence="1 2">
    <name type="scientific">Arctium lappa</name>
    <name type="common">Greater burdock</name>
    <name type="synonym">Lappa major</name>
    <dbReference type="NCBI Taxonomy" id="4217"/>
    <lineage>
        <taxon>Eukaryota</taxon>
        <taxon>Viridiplantae</taxon>
        <taxon>Streptophyta</taxon>
        <taxon>Embryophyta</taxon>
        <taxon>Tracheophyta</taxon>
        <taxon>Spermatophyta</taxon>
        <taxon>Magnoliopsida</taxon>
        <taxon>eudicotyledons</taxon>
        <taxon>Gunneridae</taxon>
        <taxon>Pentapetalae</taxon>
        <taxon>asterids</taxon>
        <taxon>campanulids</taxon>
        <taxon>Asterales</taxon>
        <taxon>Asteraceae</taxon>
        <taxon>Carduoideae</taxon>
        <taxon>Cardueae</taxon>
        <taxon>Arctiinae</taxon>
        <taxon>Arctium</taxon>
    </lineage>
</organism>
<dbReference type="EMBL" id="CM042053">
    <property type="protein sequence ID" value="KAI3714920.1"/>
    <property type="molecule type" value="Genomic_DNA"/>
</dbReference>
<dbReference type="Proteomes" id="UP001055879">
    <property type="component" value="Linkage Group LG07"/>
</dbReference>
<keyword evidence="2" id="KW-1185">Reference proteome</keyword>
<proteinExistence type="predicted"/>
<comment type="caution">
    <text evidence="1">The sequence shown here is derived from an EMBL/GenBank/DDBJ whole genome shotgun (WGS) entry which is preliminary data.</text>
</comment>
<evidence type="ECO:0000313" key="1">
    <source>
        <dbReference type="EMBL" id="KAI3714920.1"/>
    </source>
</evidence>
<gene>
    <name evidence="1" type="ORF">L6452_21882</name>
</gene>
<protein>
    <submittedName>
        <fullName evidence="1">Uncharacterized protein</fullName>
    </submittedName>
</protein>
<accession>A0ACB9AY98</accession>
<sequence length="145" mass="16554">MYRLRILESSCLDLLLRVQDYNAKLFDFGLAKNGPIGDKYHVSTRIIATKSLDKSRPPREQNLVDWAFRLLKEKKKLLDIDDPRLGDCPVKGFQKASMLAYHCLNCNPKARPLMRDIVDSLEPLQILPEVLSEGTRTTLTLVADK</sequence>
<reference evidence="1 2" key="2">
    <citation type="journal article" date="2022" name="Mol. Ecol. Resour.">
        <title>The genomes of chicory, endive, great burdock and yacon provide insights into Asteraceae paleo-polyploidization history and plant inulin production.</title>
        <authorList>
            <person name="Fan W."/>
            <person name="Wang S."/>
            <person name="Wang H."/>
            <person name="Wang A."/>
            <person name="Jiang F."/>
            <person name="Liu H."/>
            <person name="Zhao H."/>
            <person name="Xu D."/>
            <person name="Zhang Y."/>
        </authorList>
    </citation>
    <scope>NUCLEOTIDE SEQUENCE [LARGE SCALE GENOMIC DNA]</scope>
    <source>
        <strain evidence="2">cv. Niubang</strain>
    </source>
</reference>
<evidence type="ECO:0000313" key="2">
    <source>
        <dbReference type="Proteomes" id="UP001055879"/>
    </source>
</evidence>
<name>A0ACB9AY98_ARCLA</name>